<accession>D5UEA2</accession>
<keyword evidence="2" id="KW-1133">Transmembrane helix</keyword>
<dbReference type="Proteomes" id="UP000000849">
    <property type="component" value="Chromosome"/>
</dbReference>
<evidence type="ECO:0000313" key="3">
    <source>
        <dbReference type="EMBL" id="ADG76578.1"/>
    </source>
</evidence>
<dbReference type="EMBL" id="CP001964">
    <property type="protein sequence ID" value="ADG76578.1"/>
    <property type="molecule type" value="Genomic_DNA"/>
</dbReference>
<keyword evidence="2" id="KW-0812">Transmembrane</keyword>
<dbReference type="AlphaFoldDB" id="D5UEA2"/>
<feature type="transmembrane region" description="Helical" evidence="2">
    <location>
        <begin position="48"/>
        <end position="68"/>
    </location>
</feature>
<dbReference type="HOGENOM" id="CLU_642046_0_0_11"/>
<proteinExistence type="predicted"/>
<evidence type="ECO:0000313" key="4">
    <source>
        <dbReference type="Proteomes" id="UP000000849"/>
    </source>
</evidence>
<evidence type="ECO:0000256" key="1">
    <source>
        <dbReference type="SAM" id="MobiDB-lite"/>
    </source>
</evidence>
<dbReference type="InterPro" id="IPR011048">
    <property type="entry name" value="Haem_d1_sf"/>
</dbReference>
<reference evidence="3 4" key="1">
    <citation type="journal article" date="2010" name="Stand. Genomic Sci.">
        <title>Complete genome sequence of Cellulomonas flavigena type strain (134).</title>
        <authorList>
            <person name="Abt B."/>
            <person name="Foster B."/>
            <person name="Lapidus A."/>
            <person name="Clum A."/>
            <person name="Sun H."/>
            <person name="Pukall R."/>
            <person name="Lucas S."/>
            <person name="Glavina Del Rio T."/>
            <person name="Nolan M."/>
            <person name="Tice H."/>
            <person name="Cheng J.F."/>
            <person name="Pitluck S."/>
            <person name="Liolios K."/>
            <person name="Ivanova N."/>
            <person name="Mavromatis K."/>
            <person name="Ovchinnikova G."/>
            <person name="Pati A."/>
            <person name="Goodwin L."/>
            <person name="Chen A."/>
            <person name="Palaniappan K."/>
            <person name="Land M."/>
            <person name="Hauser L."/>
            <person name="Chang Y.J."/>
            <person name="Jeffries C.D."/>
            <person name="Rohde M."/>
            <person name="Goker M."/>
            <person name="Woyke T."/>
            <person name="Bristow J."/>
            <person name="Eisen J.A."/>
            <person name="Markowitz V."/>
            <person name="Hugenholtz P."/>
            <person name="Kyrpides N.C."/>
            <person name="Klenk H.P."/>
        </authorList>
    </citation>
    <scope>NUCLEOTIDE SEQUENCE [LARGE SCALE GENOMIC DNA]</scope>
    <source>
        <strain evidence="4">ATCC 482 / DSM 20109 / BCRC 11376 / JCM 18109 / NBRC 3775 / NCIMB 8073 / NRS 134</strain>
    </source>
</reference>
<feature type="compositionally biased region" description="Low complexity" evidence="1">
    <location>
        <begin position="79"/>
        <end position="100"/>
    </location>
</feature>
<dbReference type="KEGG" id="cfl:Cfla_3710"/>
<dbReference type="OrthoDB" id="128799at2"/>
<feature type="region of interest" description="Disordered" evidence="1">
    <location>
        <begin position="77"/>
        <end position="100"/>
    </location>
</feature>
<dbReference type="RefSeq" id="WP_013118905.1">
    <property type="nucleotide sequence ID" value="NC_014151.1"/>
</dbReference>
<keyword evidence="4" id="KW-1185">Reference proteome</keyword>
<name>D5UEA2_CELFN</name>
<sequence length="427" mass="43472">MAERTPDLTDVLLAAEARHEATLAATATGAHVASLRTAVRAARRRRTAFVAAAASVAVVLAGGALLWVPREAVEPAWPTPTASPTVPTTAAASPTPATAPGVASVEIGGLPPLQPATAEELRAAPVGSVLVLWTPGSIAALDSDAGPREVHLLLVGPDGERRHVARAPDNTVSLGPWDRATGRVGVSTAEGGGDSQTYDVDLLTGEATPREPSTDGLLPTSPDGTTVAVVENGVVTLVVGADERELPLPTRWCDAAGWSDATHLLLTCLDRAQRTLVPSEADGPALVLLDTVTGETTRRALFTGDVLPLRDSGVPLGDGSVAAAVDVVGRDVDEAEVARVCGTGFGRFGADLAGVTLPTVPAGDLLHRGLVPAGGRLVVAGPLGCPTDLTPSGVWALDLATGRVDELLPVHEAPDGPLGLVALTTWR</sequence>
<protein>
    <submittedName>
        <fullName evidence="3">Uncharacterized protein</fullName>
    </submittedName>
</protein>
<dbReference type="STRING" id="446466.Cfla_3710"/>
<evidence type="ECO:0000256" key="2">
    <source>
        <dbReference type="SAM" id="Phobius"/>
    </source>
</evidence>
<keyword evidence="2" id="KW-0472">Membrane</keyword>
<dbReference type="SUPFAM" id="SSF51004">
    <property type="entry name" value="C-terminal (heme d1) domain of cytochrome cd1-nitrite reductase"/>
    <property type="match status" value="1"/>
</dbReference>
<organism evidence="3 4">
    <name type="scientific">Cellulomonas flavigena (strain ATCC 482 / DSM 20109 / BCRC 11376 / JCM 18109 / NBRC 3775 / NCIMB 8073 / NRS 134)</name>
    <dbReference type="NCBI Taxonomy" id="446466"/>
    <lineage>
        <taxon>Bacteria</taxon>
        <taxon>Bacillati</taxon>
        <taxon>Actinomycetota</taxon>
        <taxon>Actinomycetes</taxon>
        <taxon>Micrococcales</taxon>
        <taxon>Cellulomonadaceae</taxon>
        <taxon>Cellulomonas</taxon>
    </lineage>
</organism>
<gene>
    <name evidence="3" type="ordered locus">Cfla_3710</name>
</gene>